<dbReference type="GO" id="GO:0015421">
    <property type="term" value="F:ABC-type oligopeptide transporter activity"/>
    <property type="evidence" value="ECO:0007669"/>
    <property type="project" value="TreeGrafter"/>
</dbReference>
<keyword evidence="5" id="KW-0547">Nucleotide-binding</keyword>
<feature type="transmembrane region" description="Helical" evidence="9">
    <location>
        <begin position="131"/>
        <end position="154"/>
    </location>
</feature>
<evidence type="ECO:0000313" key="12">
    <source>
        <dbReference type="EMBL" id="CAE07538.1"/>
    </source>
</evidence>
<evidence type="ECO:0000259" key="11">
    <source>
        <dbReference type="PROSITE" id="PS50929"/>
    </source>
</evidence>
<dbReference type="GO" id="GO:0005524">
    <property type="term" value="F:ATP binding"/>
    <property type="evidence" value="ECO:0007669"/>
    <property type="project" value="UniProtKB-KW"/>
</dbReference>
<dbReference type="PROSITE" id="PS50893">
    <property type="entry name" value="ABC_TRANSPORTER_2"/>
    <property type="match status" value="1"/>
</dbReference>
<keyword evidence="4 9" id="KW-0812">Transmembrane</keyword>
<keyword evidence="2" id="KW-0813">Transport</keyword>
<feature type="domain" description="ABC transporter" evidence="10">
    <location>
        <begin position="338"/>
        <end position="572"/>
    </location>
</feature>
<dbReference type="PANTHER" id="PTHR43394">
    <property type="entry name" value="ATP-DEPENDENT PERMEASE MDL1, MITOCHONDRIAL"/>
    <property type="match status" value="1"/>
</dbReference>
<dbReference type="HOGENOM" id="CLU_000604_84_3_3"/>
<keyword evidence="13" id="KW-1185">Reference proteome</keyword>
<dbReference type="Proteomes" id="UP000001422">
    <property type="component" value="Chromosome"/>
</dbReference>
<feature type="transmembrane region" description="Helical" evidence="9">
    <location>
        <begin position="244"/>
        <end position="265"/>
    </location>
</feature>
<dbReference type="KEGG" id="syw:SYNW1023"/>
<dbReference type="InterPro" id="IPR011527">
    <property type="entry name" value="ABC1_TM_dom"/>
</dbReference>
<evidence type="ECO:0000256" key="5">
    <source>
        <dbReference type="ARBA" id="ARBA00022741"/>
    </source>
</evidence>
<keyword evidence="7 9" id="KW-1133">Transmembrane helix</keyword>
<evidence type="ECO:0000313" key="13">
    <source>
        <dbReference type="Proteomes" id="UP000001422"/>
    </source>
</evidence>
<dbReference type="AlphaFoldDB" id="Q7U7G1"/>
<dbReference type="SUPFAM" id="SSF52540">
    <property type="entry name" value="P-loop containing nucleoside triphosphate hydrolases"/>
    <property type="match status" value="1"/>
</dbReference>
<evidence type="ECO:0000259" key="10">
    <source>
        <dbReference type="PROSITE" id="PS50893"/>
    </source>
</evidence>
<protein>
    <submittedName>
        <fullName evidence="12">ABC transporter, multidrug efflux family</fullName>
    </submittedName>
</protein>
<evidence type="ECO:0000256" key="9">
    <source>
        <dbReference type="SAM" id="Phobius"/>
    </source>
</evidence>
<proteinExistence type="predicted"/>
<dbReference type="PROSITE" id="PS50929">
    <property type="entry name" value="ABC_TM1F"/>
    <property type="match status" value="1"/>
</dbReference>
<sequence>MAAMRLDLIGRYLRPHRKTVIFGAIALVVVNVLSVTIPMEVRRVIDELQVGFAYDRVLSQAAWIVLLATTMGAVRLLSRQLVFGVGRQVEVELRQSLFDHMLRQEPAWVQTTGSGDVNNRATSDVENIRRLLGFAILSLTNTLLAYSLTLPAMLTIDPSLTLAAIGPYPVMLTVVRLFGGRMMKQQRRQQEDLSGLSDLIQEDLSGIGAIKIYGQEASEQQAFSQRNRSYRNSAIRLARTRSTLFPLLEGLSSISLLLLLALGSGKLSDGSLTTGGLVALVFYVQQLVFPTALLGFTLNTFQTGQVSLERVEELLQRQPAIRDGNDPINVEQPRRGRLEARGLRIRYDGAERDTLNGLDFCIEPGELVAVVGAVGCGKTTLARAFGRMVPVPDGQLFLDGVDINRLPLKDLRGEVAMVPQEGFLFTSTLADNLRYGEPRAGDDRVEQAAERARLSDDVKGFPDGFSTIVGERGITLSGGQRQRTALGRALLVSAPVLVLDDALASVDNNTAAAILNSIRSQEGRTIVMISHQLSAAAACDRILVMDNGRIVQQGHHNALIATAGVYRRLWERQQAAEQLEGMAS</sequence>
<dbReference type="Gene3D" id="3.40.50.300">
    <property type="entry name" value="P-loop containing nucleotide triphosphate hydrolases"/>
    <property type="match status" value="1"/>
</dbReference>
<dbReference type="InterPro" id="IPR036640">
    <property type="entry name" value="ABC1_TM_sf"/>
</dbReference>
<keyword evidence="6" id="KW-0067">ATP-binding</keyword>
<feature type="transmembrane region" description="Helical" evidence="9">
    <location>
        <begin position="57"/>
        <end position="77"/>
    </location>
</feature>
<accession>Q7U7G1</accession>
<evidence type="ECO:0000256" key="6">
    <source>
        <dbReference type="ARBA" id="ARBA00022840"/>
    </source>
</evidence>
<evidence type="ECO:0000256" key="1">
    <source>
        <dbReference type="ARBA" id="ARBA00004651"/>
    </source>
</evidence>
<feature type="transmembrane region" description="Helical" evidence="9">
    <location>
        <begin position="20"/>
        <end position="37"/>
    </location>
</feature>
<feature type="transmembrane region" description="Helical" evidence="9">
    <location>
        <begin position="160"/>
        <end position="179"/>
    </location>
</feature>
<dbReference type="Gene3D" id="1.20.1560.10">
    <property type="entry name" value="ABC transporter type 1, transmembrane domain"/>
    <property type="match status" value="1"/>
</dbReference>
<evidence type="ECO:0000256" key="3">
    <source>
        <dbReference type="ARBA" id="ARBA00022475"/>
    </source>
</evidence>
<evidence type="ECO:0000256" key="4">
    <source>
        <dbReference type="ARBA" id="ARBA00022692"/>
    </source>
</evidence>
<dbReference type="InterPro" id="IPR027417">
    <property type="entry name" value="P-loop_NTPase"/>
</dbReference>
<gene>
    <name evidence="12" type="ordered locus">SYNW1023</name>
</gene>
<comment type="subcellular location">
    <subcellularLocation>
        <location evidence="1">Cell membrane</location>
        <topology evidence="1">Multi-pass membrane protein</topology>
    </subcellularLocation>
</comment>
<dbReference type="PANTHER" id="PTHR43394:SF1">
    <property type="entry name" value="ATP-BINDING CASSETTE SUB-FAMILY B MEMBER 10, MITOCHONDRIAL"/>
    <property type="match status" value="1"/>
</dbReference>
<name>Q7U7G1_PARMW</name>
<reference evidence="12 13" key="1">
    <citation type="journal article" date="2003" name="Nature">
        <title>The genome of a motile marine Synechococcus.</title>
        <authorList>
            <person name="Palenik B."/>
            <person name="Brahamsha B."/>
            <person name="Larimer F."/>
            <person name="Land M."/>
            <person name="Hauser L."/>
            <person name="Chain P."/>
            <person name="Lamerdin J."/>
            <person name="Regala W."/>
            <person name="Allen E.A."/>
            <person name="McCarren J."/>
            <person name="Paulsen I."/>
            <person name="Dufresne A."/>
            <person name="Partensky F."/>
            <person name="Webb E."/>
            <person name="Waterbury J."/>
        </authorList>
    </citation>
    <scope>NUCLEOTIDE SEQUENCE [LARGE SCALE GENOMIC DNA]</scope>
    <source>
        <strain evidence="12 13">WH8102</strain>
    </source>
</reference>
<keyword evidence="8 9" id="KW-0472">Membrane</keyword>
<feature type="domain" description="ABC transmembrane type-1" evidence="11">
    <location>
        <begin position="21"/>
        <end position="303"/>
    </location>
</feature>
<evidence type="ECO:0000256" key="8">
    <source>
        <dbReference type="ARBA" id="ARBA00023136"/>
    </source>
</evidence>
<dbReference type="Pfam" id="PF00005">
    <property type="entry name" value="ABC_tran"/>
    <property type="match status" value="1"/>
</dbReference>
<dbReference type="EMBL" id="BX569691">
    <property type="protein sequence ID" value="CAE07538.1"/>
    <property type="molecule type" value="Genomic_DNA"/>
</dbReference>
<dbReference type="RefSeq" id="WP_011127888.1">
    <property type="nucleotide sequence ID" value="NC_005070.1"/>
</dbReference>
<dbReference type="GO" id="GO:0005886">
    <property type="term" value="C:plasma membrane"/>
    <property type="evidence" value="ECO:0007669"/>
    <property type="project" value="UniProtKB-SubCell"/>
</dbReference>
<dbReference type="eggNOG" id="COG1132">
    <property type="taxonomic scope" value="Bacteria"/>
</dbReference>
<dbReference type="STRING" id="84588.SYNW1023"/>
<feature type="transmembrane region" description="Helical" evidence="9">
    <location>
        <begin position="277"/>
        <end position="298"/>
    </location>
</feature>
<evidence type="ECO:0000256" key="7">
    <source>
        <dbReference type="ARBA" id="ARBA00022989"/>
    </source>
</evidence>
<dbReference type="InterPro" id="IPR039421">
    <property type="entry name" value="Type_1_exporter"/>
</dbReference>
<keyword evidence="3" id="KW-1003">Cell membrane</keyword>
<organism evidence="12 13">
    <name type="scientific">Parasynechococcus marenigrum (strain WH8102)</name>
    <dbReference type="NCBI Taxonomy" id="84588"/>
    <lineage>
        <taxon>Bacteria</taxon>
        <taxon>Bacillati</taxon>
        <taxon>Cyanobacteriota</taxon>
        <taxon>Cyanophyceae</taxon>
        <taxon>Synechococcales</taxon>
        <taxon>Prochlorococcaceae</taxon>
        <taxon>Parasynechococcus</taxon>
        <taxon>Parasynechococcus marenigrum</taxon>
    </lineage>
</organism>
<dbReference type="GO" id="GO:0016887">
    <property type="term" value="F:ATP hydrolysis activity"/>
    <property type="evidence" value="ECO:0007669"/>
    <property type="project" value="InterPro"/>
</dbReference>
<dbReference type="InterPro" id="IPR003439">
    <property type="entry name" value="ABC_transporter-like_ATP-bd"/>
</dbReference>
<dbReference type="InterPro" id="IPR003593">
    <property type="entry name" value="AAA+_ATPase"/>
</dbReference>
<dbReference type="CDD" id="cd18541">
    <property type="entry name" value="ABC_6TM_TmrB_like"/>
    <property type="match status" value="1"/>
</dbReference>
<evidence type="ECO:0000256" key="2">
    <source>
        <dbReference type="ARBA" id="ARBA00022448"/>
    </source>
</evidence>
<dbReference type="Pfam" id="PF00664">
    <property type="entry name" value="ABC_membrane"/>
    <property type="match status" value="1"/>
</dbReference>
<dbReference type="SMART" id="SM00382">
    <property type="entry name" value="AAA"/>
    <property type="match status" value="1"/>
</dbReference>
<dbReference type="SUPFAM" id="SSF90123">
    <property type="entry name" value="ABC transporter transmembrane region"/>
    <property type="match status" value="1"/>
</dbReference>
<dbReference type="FunFam" id="3.40.50.300:FF:000221">
    <property type="entry name" value="Multidrug ABC transporter ATP-binding protein"/>
    <property type="match status" value="1"/>
</dbReference>